<evidence type="ECO:0000256" key="5">
    <source>
        <dbReference type="SAM" id="Phobius"/>
    </source>
</evidence>
<keyword evidence="3 5" id="KW-1133">Transmembrane helix</keyword>
<gene>
    <name evidence="7" type="ORF">EPICR_40037</name>
</gene>
<dbReference type="AlphaFoldDB" id="A0A484HJP8"/>
<feature type="domain" description="O-antigen ligase-related" evidence="6">
    <location>
        <begin position="205"/>
        <end position="363"/>
    </location>
</feature>
<comment type="subcellular location">
    <subcellularLocation>
        <location evidence="1">Membrane</location>
        <topology evidence="1">Multi-pass membrane protein</topology>
    </subcellularLocation>
</comment>
<feature type="transmembrane region" description="Helical" evidence="5">
    <location>
        <begin position="199"/>
        <end position="232"/>
    </location>
</feature>
<feature type="transmembrane region" description="Helical" evidence="5">
    <location>
        <begin position="74"/>
        <end position="92"/>
    </location>
</feature>
<feature type="transmembrane region" description="Helical" evidence="5">
    <location>
        <begin position="405"/>
        <end position="421"/>
    </location>
</feature>
<name>A0A484HJP8_9BACT</name>
<feature type="transmembrane region" description="Helical" evidence="5">
    <location>
        <begin position="170"/>
        <end position="187"/>
    </location>
</feature>
<evidence type="ECO:0000256" key="1">
    <source>
        <dbReference type="ARBA" id="ARBA00004141"/>
    </source>
</evidence>
<keyword evidence="4 5" id="KW-0472">Membrane</keyword>
<feature type="transmembrane region" description="Helical" evidence="5">
    <location>
        <begin position="29"/>
        <end position="54"/>
    </location>
</feature>
<dbReference type="GO" id="GO:0016020">
    <property type="term" value="C:membrane"/>
    <property type="evidence" value="ECO:0007669"/>
    <property type="project" value="UniProtKB-SubCell"/>
</dbReference>
<evidence type="ECO:0000313" key="7">
    <source>
        <dbReference type="EMBL" id="VEN74458.1"/>
    </source>
</evidence>
<feature type="transmembrane region" description="Helical" evidence="5">
    <location>
        <begin position="346"/>
        <end position="370"/>
    </location>
</feature>
<dbReference type="PANTHER" id="PTHR37422:SF13">
    <property type="entry name" value="LIPOPOLYSACCHARIDE BIOSYNTHESIS PROTEIN PA4999-RELATED"/>
    <property type="match status" value="1"/>
</dbReference>
<proteinExistence type="predicted"/>
<reference evidence="7" key="1">
    <citation type="submission" date="2019-01" db="EMBL/GenBank/DDBJ databases">
        <authorList>
            <consortium name="Genoscope - CEA"/>
            <person name="William W."/>
        </authorList>
    </citation>
    <scope>NUCLEOTIDE SEQUENCE</scope>
    <source>
        <strain evidence="7">CR-1</strain>
    </source>
</reference>
<feature type="transmembrane region" description="Helical" evidence="5">
    <location>
        <begin position="382"/>
        <end position="399"/>
    </location>
</feature>
<organism evidence="7">
    <name type="scientific">uncultured Desulfobacteraceae bacterium</name>
    <dbReference type="NCBI Taxonomy" id="218296"/>
    <lineage>
        <taxon>Bacteria</taxon>
        <taxon>Pseudomonadati</taxon>
        <taxon>Thermodesulfobacteriota</taxon>
        <taxon>Desulfobacteria</taxon>
        <taxon>Desulfobacterales</taxon>
        <taxon>Desulfobacteraceae</taxon>
        <taxon>environmental samples</taxon>
    </lineage>
</organism>
<keyword evidence="2 5" id="KW-0812">Transmembrane</keyword>
<dbReference type="Pfam" id="PF04932">
    <property type="entry name" value="Wzy_C"/>
    <property type="match status" value="1"/>
</dbReference>
<protein>
    <submittedName>
        <fullName evidence="7">O-antigen polymerase</fullName>
    </submittedName>
</protein>
<evidence type="ECO:0000256" key="2">
    <source>
        <dbReference type="ARBA" id="ARBA00022692"/>
    </source>
</evidence>
<sequence length="432" mass="47344">MSEDIQTAAAAVHQKWPERLDAACLVSGALVPLGIVTGNIAFEAMVALTGLFWIARSVTARENPVSRMAGHPLVLPWLLWLGAIFISLGINGPGHKGYMHDIALIRYPLFLIAVLDVSGRRPVAKYLIYGLGAGVIWGALNTLLAYALGFDFLGRDLVRYSLKLKEASRISAFSAYASTFFLSWTVFDRETGSKTRKIAAIVGCAALLLLLQTHIRTSILAAGFGMMFAMAYIGRKRFTPSSVFWGVSLVLFVTICFFFAGSFFSYLAHMQDPGHPVLSTNLSSLRIRSYIWQVTLAMWLENPVFGVGISSFQDVYRETASMVLSGLNIPEGMAAGMTEQTHAHNLFLMLAAGTGILGVAAFAFLFVNIIRGVLKNTAGHRVGFVVWPGVFFLIGLTGFNIYHSWYQALFAYLVAMIGCGLESGEWKRRPRV</sequence>
<dbReference type="InterPro" id="IPR007016">
    <property type="entry name" value="O-antigen_ligase-rel_domated"/>
</dbReference>
<evidence type="ECO:0000259" key="6">
    <source>
        <dbReference type="Pfam" id="PF04932"/>
    </source>
</evidence>
<evidence type="ECO:0000256" key="4">
    <source>
        <dbReference type="ARBA" id="ARBA00023136"/>
    </source>
</evidence>
<accession>A0A484HJP8</accession>
<dbReference type="EMBL" id="CAACVI010000034">
    <property type="protein sequence ID" value="VEN74458.1"/>
    <property type="molecule type" value="Genomic_DNA"/>
</dbReference>
<feature type="transmembrane region" description="Helical" evidence="5">
    <location>
        <begin position="244"/>
        <end position="269"/>
    </location>
</feature>
<dbReference type="InterPro" id="IPR051533">
    <property type="entry name" value="WaaL-like"/>
</dbReference>
<feature type="transmembrane region" description="Helical" evidence="5">
    <location>
        <begin position="127"/>
        <end position="150"/>
    </location>
</feature>
<dbReference type="PANTHER" id="PTHR37422">
    <property type="entry name" value="TEICHURONIC ACID BIOSYNTHESIS PROTEIN TUAE"/>
    <property type="match status" value="1"/>
</dbReference>
<evidence type="ECO:0000256" key="3">
    <source>
        <dbReference type="ARBA" id="ARBA00022989"/>
    </source>
</evidence>